<dbReference type="Pfam" id="PF00198">
    <property type="entry name" value="2-oxoacid_dh"/>
    <property type="match status" value="1"/>
</dbReference>
<dbReference type="Gene3D" id="2.40.50.100">
    <property type="match status" value="1"/>
</dbReference>
<evidence type="ECO:0000256" key="3">
    <source>
        <dbReference type="RuleBase" id="RU003423"/>
    </source>
</evidence>
<dbReference type="PANTHER" id="PTHR23151:SF90">
    <property type="entry name" value="DIHYDROLIPOYLLYSINE-RESIDUE ACETYLTRANSFERASE COMPONENT OF PYRUVATE DEHYDROGENASE COMPLEX, MITOCHONDRIAL-RELATED"/>
    <property type="match status" value="1"/>
</dbReference>
<dbReference type="InterPro" id="IPR004167">
    <property type="entry name" value="PSBD"/>
</dbReference>
<dbReference type="InterPro" id="IPR036625">
    <property type="entry name" value="E3-bd_dom_sf"/>
</dbReference>
<dbReference type="PROSITE" id="PS51826">
    <property type="entry name" value="PSBD"/>
    <property type="match status" value="1"/>
</dbReference>
<feature type="compositionally biased region" description="Polar residues" evidence="4">
    <location>
        <begin position="91"/>
        <end position="113"/>
    </location>
</feature>
<comment type="cofactor">
    <cofactor evidence="3">
        <name>(R)-lipoate</name>
        <dbReference type="ChEBI" id="CHEBI:83088"/>
    </cofactor>
</comment>
<dbReference type="InterPro" id="IPR011053">
    <property type="entry name" value="Single_hybrid_motif"/>
</dbReference>
<gene>
    <name evidence="8" type="primary">LOC102802337</name>
</gene>
<evidence type="ECO:0000313" key="8">
    <source>
        <dbReference type="RefSeq" id="XP_006824676.1"/>
    </source>
</evidence>
<dbReference type="SUPFAM" id="SSF47005">
    <property type="entry name" value="Peripheral subunit-binding domain of 2-oxo acid dehydrogenase complex"/>
    <property type="match status" value="1"/>
</dbReference>
<protein>
    <recommendedName>
        <fullName evidence="3">Dihydrolipoamide acetyltransferase component of pyruvate dehydrogenase complex</fullName>
        <ecNumber evidence="3">2.3.1.-</ecNumber>
    </recommendedName>
</protein>
<feature type="domain" description="Peripheral subunit-binding (PSBD)" evidence="6">
    <location>
        <begin position="117"/>
        <end position="154"/>
    </location>
</feature>
<organism evidence="7 8">
    <name type="scientific">Saccoglossus kowalevskii</name>
    <name type="common">Acorn worm</name>
    <dbReference type="NCBI Taxonomy" id="10224"/>
    <lineage>
        <taxon>Eukaryota</taxon>
        <taxon>Metazoa</taxon>
        <taxon>Hemichordata</taxon>
        <taxon>Enteropneusta</taxon>
        <taxon>Harrimaniidae</taxon>
        <taxon>Saccoglossus</taxon>
    </lineage>
</organism>
<evidence type="ECO:0000313" key="7">
    <source>
        <dbReference type="Proteomes" id="UP000694865"/>
    </source>
</evidence>
<dbReference type="GeneID" id="102802337"/>
<dbReference type="Gene3D" id="4.10.320.10">
    <property type="entry name" value="E3-binding domain"/>
    <property type="match status" value="1"/>
</dbReference>
<feature type="region of interest" description="Disordered" evidence="4">
    <location>
        <begin position="83"/>
        <end position="113"/>
    </location>
</feature>
<evidence type="ECO:0000259" key="5">
    <source>
        <dbReference type="PROSITE" id="PS50968"/>
    </source>
</evidence>
<reference evidence="8" key="1">
    <citation type="submission" date="2025-08" db="UniProtKB">
        <authorList>
            <consortium name="RefSeq"/>
        </authorList>
    </citation>
    <scope>IDENTIFICATION</scope>
    <source>
        <tissue evidence="8">Testes</tissue>
    </source>
</reference>
<evidence type="ECO:0000259" key="6">
    <source>
        <dbReference type="PROSITE" id="PS51826"/>
    </source>
</evidence>
<evidence type="ECO:0000256" key="2">
    <source>
        <dbReference type="ARBA" id="ARBA00022823"/>
    </source>
</evidence>
<sequence>MPALSPTMEVGTIVKWLKKEGDTVHPGDYLCDIETDKNVNSMDTEEEGILAKILVAEGTSNVAIGSLIALIVEEGSDYRNVQIPAEAGPSAPSSGEVTVPDASTSTAQAADNKSSTLLSPAVRVLLEQHNLNINDIIGSGHHGRVLKGDLLKVVAGDKTLIRISKPASIDAKPKSPGDITVASPKSTTKPISTTPPTLPSKNTFTDLELNNMRKTIARRLLESKQSTPHAYATVDCRMDEVLQLRKNLAKENVKVSVNDFLIKAIAVTLKNVPEVNATWAGDSVKFLQNIDISVAVATPNGLITPIVKSAASKGLMDISNDIKDLASRAREGKLQLDEFQGGSFT</sequence>
<dbReference type="PANTHER" id="PTHR23151">
    <property type="entry name" value="DIHYDROLIPOAMIDE ACETYL/SUCCINYL-TRANSFERASE-RELATED"/>
    <property type="match status" value="1"/>
</dbReference>
<proteinExistence type="inferred from homology"/>
<name>A0ABM0MXD5_SACKO</name>
<dbReference type="SUPFAM" id="SSF51230">
    <property type="entry name" value="Single hybrid motif"/>
    <property type="match status" value="1"/>
</dbReference>
<accession>A0ABM0MXD5</accession>
<keyword evidence="3" id="KW-0012">Acyltransferase</keyword>
<dbReference type="EC" id="2.3.1.-" evidence="3"/>
<dbReference type="Pfam" id="PF02817">
    <property type="entry name" value="E3_binding"/>
    <property type="match status" value="1"/>
</dbReference>
<keyword evidence="3" id="KW-0808">Transferase</keyword>
<comment type="similarity">
    <text evidence="1 3">Belongs to the 2-oxoacid dehydrogenase family.</text>
</comment>
<dbReference type="InterPro" id="IPR000089">
    <property type="entry name" value="Biotin_lipoyl"/>
</dbReference>
<dbReference type="InterPro" id="IPR001078">
    <property type="entry name" value="2-oxoacid_DH_actylTfrase"/>
</dbReference>
<dbReference type="Proteomes" id="UP000694865">
    <property type="component" value="Unplaced"/>
</dbReference>
<evidence type="ECO:0000256" key="4">
    <source>
        <dbReference type="SAM" id="MobiDB-lite"/>
    </source>
</evidence>
<dbReference type="Pfam" id="PF00364">
    <property type="entry name" value="Biotin_lipoyl"/>
    <property type="match status" value="1"/>
</dbReference>
<dbReference type="CDD" id="cd06849">
    <property type="entry name" value="lipoyl_domain"/>
    <property type="match status" value="1"/>
</dbReference>
<feature type="region of interest" description="Disordered" evidence="4">
    <location>
        <begin position="171"/>
        <end position="199"/>
    </location>
</feature>
<dbReference type="InterPro" id="IPR045257">
    <property type="entry name" value="E2/Pdx1"/>
</dbReference>
<dbReference type="InterPro" id="IPR023213">
    <property type="entry name" value="CAT-like_dom_sf"/>
</dbReference>
<dbReference type="PROSITE" id="PS50968">
    <property type="entry name" value="BIOTINYL_LIPOYL"/>
    <property type="match status" value="1"/>
</dbReference>
<dbReference type="SUPFAM" id="SSF52777">
    <property type="entry name" value="CoA-dependent acyltransferases"/>
    <property type="match status" value="1"/>
</dbReference>
<feature type="compositionally biased region" description="Low complexity" evidence="4">
    <location>
        <begin position="183"/>
        <end position="199"/>
    </location>
</feature>
<dbReference type="RefSeq" id="XP_006824676.1">
    <property type="nucleotide sequence ID" value="XM_006824613.1"/>
</dbReference>
<feature type="domain" description="Lipoyl-binding" evidence="5">
    <location>
        <begin position="1"/>
        <end position="72"/>
    </location>
</feature>
<keyword evidence="2 3" id="KW-0450">Lipoyl</keyword>
<keyword evidence="7" id="KW-1185">Reference proteome</keyword>
<dbReference type="Gene3D" id="3.30.559.10">
    <property type="entry name" value="Chloramphenicol acetyltransferase-like domain"/>
    <property type="match status" value="1"/>
</dbReference>
<evidence type="ECO:0000256" key="1">
    <source>
        <dbReference type="ARBA" id="ARBA00007317"/>
    </source>
</evidence>